<proteinExistence type="predicted"/>
<dbReference type="Proteomes" id="UP001321498">
    <property type="component" value="Chromosome"/>
</dbReference>
<reference evidence="3" key="1">
    <citation type="journal article" date="2019" name="Int. J. Syst. Evol. Microbiol.">
        <title>The Global Catalogue of Microorganisms (GCM) 10K type strain sequencing project: providing services to taxonomists for standard genome sequencing and annotation.</title>
        <authorList>
            <consortium name="The Broad Institute Genomics Platform"/>
            <consortium name="The Broad Institute Genome Sequencing Center for Infectious Disease"/>
            <person name="Wu L."/>
            <person name="Ma J."/>
        </authorList>
    </citation>
    <scope>NUCLEOTIDE SEQUENCE [LARGE SCALE GENOMIC DNA]</scope>
    <source>
        <strain evidence="3">NBRC 108725</strain>
    </source>
</reference>
<dbReference type="InterPro" id="IPR016169">
    <property type="entry name" value="FAD-bd_PCMH_sub2"/>
</dbReference>
<dbReference type="InterPro" id="IPR016166">
    <property type="entry name" value="FAD-bd_PCMH"/>
</dbReference>
<dbReference type="InterPro" id="IPR002346">
    <property type="entry name" value="Mopterin_DH_FAD-bd"/>
</dbReference>
<dbReference type="InterPro" id="IPR036318">
    <property type="entry name" value="FAD-bd_PCMH-like_sf"/>
</dbReference>
<accession>A0ABN6XL39</accession>
<dbReference type="Pfam" id="PF00941">
    <property type="entry name" value="FAD_binding_5"/>
    <property type="match status" value="1"/>
</dbReference>
<dbReference type="Gene3D" id="3.30.465.10">
    <property type="match status" value="1"/>
</dbReference>
<dbReference type="PANTHER" id="PTHR42659:SF9">
    <property type="entry name" value="XANTHINE DEHYDROGENASE FAD-BINDING SUBUNIT XDHB-RELATED"/>
    <property type="match status" value="1"/>
</dbReference>
<evidence type="ECO:0000259" key="1">
    <source>
        <dbReference type="PROSITE" id="PS51387"/>
    </source>
</evidence>
<keyword evidence="3" id="KW-1185">Reference proteome</keyword>
<name>A0ABN6XL39_9MICO</name>
<evidence type="ECO:0000313" key="2">
    <source>
        <dbReference type="EMBL" id="BDZ45682.1"/>
    </source>
</evidence>
<sequence length="266" mass="28431">MDLISVRAVRVPRSRGELTFAPGAVPLAGGTWLYSERQDDVTELVDLTGLGWEPWTADPDGGLTVSATCTLAELVRIPARPEWPALSLIPLCVNSLLASFKIWNTATIGGNIALALPAGGLTSLATALDAVAELWTVDSERRIPVADLVLGVRRTAIEHGEVLRALHFPAAALAGRAAFRRIALSPLGRAGTVVIGRRDADDAVTLSLTGGTERPEVLRFAGIPTVAQLAAAIDGIDTWYDDAHGSPDWREAMSRRFAEEIRRELS</sequence>
<dbReference type="SUPFAM" id="SSF56176">
    <property type="entry name" value="FAD-binding/transporter-associated domain-like"/>
    <property type="match status" value="1"/>
</dbReference>
<protein>
    <submittedName>
        <fullName evidence="2">FAD-binding molybdopterin dehydrogenase</fullName>
    </submittedName>
</protein>
<dbReference type="PROSITE" id="PS51387">
    <property type="entry name" value="FAD_PCMH"/>
    <property type="match status" value="1"/>
</dbReference>
<dbReference type="RefSeq" id="WP_286278932.1">
    <property type="nucleotide sequence ID" value="NZ_AP027731.1"/>
</dbReference>
<evidence type="ECO:0000313" key="3">
    <source>
        <dbReference type="Proteomes" id="UP001321498"/>
    </source>
</evidence>
<feature type="domain" description="FAD-binding PCMH-type" evidence="1">
    <location>
        <begin position="1"/>
        <end position="173"/>
    </location>
</feature>
<dbReference type="PANTHER" id="PTHR42659">
    <property type="entry name" value="XANTHINE DEHYDROGENASE SUBUNIT C-RELATED"/>
    <property type="match status" value="1"/>
</dbReference>
<gene>
    <name evidence="2" type="ORF">GCM10025866_15910</name>
</gene>
<dbReference type="InterPro" id="IPR051312">
    <property type="entry name" value="Diverse_Substr_Oxidored"/>
</dbReference>
<dbReference type="EMBL" id="AP027731">
    <property type="protein sequence ID" value="BDZ45682.1"/>
    <property type="molecule type" value="Genomic_DNA"/>
</dbReference>
<organism evidence="2 3">
    <name type="scientific">Naasia aerilata</name>
    <dbReference type="NCBI Taxonomy" id="1162966"/>
    <lineage>
        <taxon>Bacteria</taxon>
        <taxon>Bacillati</taxon>
        <taxon>Actinomycetota</taxon>
        <taxon>Actinomycetes</taxon>
        <taxon>Micrococcales</taxon>
        <taxon>Microbacteriaceae</taxon>
        <taxon>Naasia</taxon>
    </lineage>
</organism>